<protein>
    <submittedName>
        <fullName evidence="1">Uncharacterized protein</fullName>
    </submittedName>
</protein>
<dbReference type="AlphaFoldDB" id="A0A1B0FNT5"/>
<dbReference type="EnsemblMetazoa" id="GMOY005568-RA">
    <property type="protein sequence ID" value="GMOY005568-PA"/>
    <property type="gene ID" value="GMOY005568"/>
</dbReference>
<evidence type="ECO:0000313" key="2">
    <source>
        <dbReference type="Proteomes" id="UP000092444"/>
    </source>
</evidence>
<dbReference type="EMBL" id="CCAG010008661">
    <property type="status" value="NOT_ANNOTATED_CDS"/>
    <property type="molecule type" value="Genomic_DNA"/>
</dbReference>
<sequence>MRAKLPSLTHAFNLYKGIKTFSKRLLYLSNWKSLKKLNKVHLTTSIEVNYAMFPC</sequence>
<keyword evidence="2" id="KW-1185">Reference proteome</keyword>
<dbReference type="Proteomes" id="UP000092444">
    <property type="component" value="Unassembled WGS sequence"/>
</dbReference>
<dbReference type="VEuPathDB" id="VectorBase:GMOY005568"/>
<name>A0A1B0FNT5_GLOMM</name>
<reference evidence="1" key="1">
    <citation type="submission" date="2020-05" db="UniProtKB">
        <authorList>
            <consortium name="EnsemblMetazoa"/>
        </authorList>
    </citation>
    <scope>IDENTIFICATION</scope>
    <source>
        <strain evidence="1">Yale</strain>
    </source>
</reference>
<proteinExistence type="predicted"/>
<organism evidence="1 2">
    <name type="scientific">Glossina morsitans morsitans</name>
    <name type="common">Savannah tsetse fly</name>
    <dbReference type="NCBI Taxonomy" id="37546"/>
    <lineage>
        <taxon>Eukaryota</taxon>
        <taxon>Metazoa</taxon>
        <taxon>Ecdysozoa</taxon>
        <taxon>Arthropoda</taxon>
        <taxon>Hexapoda</taxon>
        <taxon>Insecta</taxon>
        <taxon>Pterygota</taxon>
        <taxon>Neoptera</taxon>
        <taxon>Endopterygota</taxon>
        <taxon>Diptera</taxon>
        <taxon>Brachycera</taxon>
        <taxon>Muscomorpha</taxon>
        <taxon>Hippoboscoidea</taxon>
        <taxon>Glossinidae</taxon>
        <taxon>Glossina</taxon>
    </lineage>
</organism>
<evidence type="ECO:0000313" key="1">
    <source>
        <dbReference type="EnsemblMetazoa" id="GMOY005568-PA"/>
    </source>
</evidence>
<accession>A0A1B0FNT5</accession>